<dbReference type="OrthoDB" id="3466190at2759"/>
<reference evidence="2 3" key="1">
    <citation type="submission" date="2017-12" db="EMBL/GenBank/DDBJ databases">
        <title>Comparative genomics of Botrytis spp.</title>
        <authorList>
            <person name="Valero-Jimenez C.A."/>
            <person name="Tapia P."/>
            <person name="Veloso J."/>
            <person name="Silva-Moreno E."/>
            <person name="Staats M."/>
            <person name="Valdes J.H."/>
            <person name="Van Kan J.A.L."/>
        </authorList>
    </citation>
    <scope>NUCLEOTIDE SEQUENCE [LARGE SCALE GENOMIC DNA]</scope>
    <source>
        <strain evidence="2 3">MUCL3349</strain>
    </source>
</reference>
<protein>
    <submittedName>
        <fullName evidence="2">Uncharacterized protein</fullName>
    </submittedName>
</protein>
<dbReference type="Proteomes" id="UP000297280">
    <property type="component" value="Unassembled WGS sequence"/>
</dbReference>
<keyword evidence="3" id="KW-1185">Reference proteome</keyword>
<feature type="region of interest" description="Disordered" evidence="1">
    <location>
        <begin position="63"/>
        <end position="82"/>
    </location>
</feature>
<organism evidence="2 3">
    <name type="scientific">Botrytis porri</name>
    <dbReference type="NCBI Taxonomy" id="87229"/>
    <lineage>
        <taxon>Eukaryota</taxon>
        <taxon>Fungi</taxon>
        <taxon>Dikarya</taxon>
        <taxon>Ascomycota</taxon>
        <taxon>Pezizomycotina</taxon>
        <taxon>Leotiomycetes</taxon>
        <taxon>Helotiales</taxon>
        <taxon>Sclerotiniaceae</taxon>
        <taxon>Botrytis</taxon>
    </lineage>
</organism>
<gene>
    <name evidence="2" type="ORF">BPOR_0399g00010</name>
</gene>
<accession>A0A4Z1KP11</accession>
<sequence length="82" mass="8795">MVGPKQTGHSGQRGKTCKIPSFCILQAQFICQSPKLSRLIKMSLFRTAVILLFAIHALGSLGKSSTPGVDHVTGRNKPVSFA</sequence>
<comment type="caution">
    <text evidence="2">The sequence shown here is derived from an EMBL/GenBank/DDBJ whole genome shotgun (WGS) entry which is preliminary data.</text>
</comment>
<dbReference type="EMBL" id="PQXO01000398">
    <property type="protein sequence ID" value="TGO85404.1"/>
    <property type="molecule type" value="Genomic_DNA"/>
</dbReference>
<evidence type="ECO:0000313" key="2">
    <source>
        <dbReference type="EMBL" id="TGO85404.1"/>
    </source>
</evidence>
<evidence type="ECO:0000313" key="3">
    <source>
        <dbReference type="Proteomes" id="UP000297280"/>
    </source>
</evidence>
<dbReference type="AlphaFoldDB" id="A0A4Z1KP11"/>
<evidence type="ECO:0000256" key="1">
    <source>
        <dbReference type="SAM" id="MobiDB-lite"/>
    </source>
</evidence>
<name>A0A4Z1KP11_9HELO</name>
<proteinExistence type="predicted"/>